<dbReference type="EMBL" id="QVIG01000001">
    <property type="protein sequence ID" value="RGD57065.1"/>
    <property type="molecule type" value="Genomic_DNA"/>
</dbReference>
<dbReference type="CDD" id="cd02883">
    <property type="entry name" value="NUDIX_Hydrolase"/>
    <property type="match status" value="1"/>
</dbReference>
<comment type="similarity">
    <text evidence="2">Belongs to the Nudix hydrolase family.</text>
</comment>
<dbReference type="Pfam" id="PF00293">
    <property type="entry name" value="NUDIX"/>
    <property type="match status" value="3"/>
</dbReference>
<comment type="caution">
    <text evidence="5">The sequence shown here is derived from an EMBL/GenBank/DDBJ whole genome shotgun (WGS) entry which is preliminary data.</text>
</comment>
<evidence type="ECO:0000313" key="6">
    <source>
        <dbReference type="Proteomes" id="UP000263377"/>
    </source>
</evidence>
<gene>
    <name evidence="5" type="ORF">DR950_04010</name>
</gene>
<dbReference type="SUPFAM" id="SSF55811">
    <property type="entry name" value="Nudix"/>
    <property type="match status" value="3"/>
</dbReference>
<dbReference type="AlphaFoldDB" id="A0A372ZP85"/>
<dbReference type="GO" id="GO:0016787">
    <property type="term" value="F:hydrolase activity"/>
    <property type="evidence" value="ECO:0007669"/>
    <property type="project" value="UniProtKB-KW"/>
</dbReference>
<feature type="domain" description="Nudix hydrolase" evidence="4">
    <location>
        <begin position="343"/>
        <end position="472"/>
    </location>
</feature>
<name>A0A372ZP85_9ACTN</name>
<dbReference type="PROSITE" id="PS00893">
    <property type="entry name" value="NUDIX_BOX"/>
    <property type="match status" value="1"/>
</dbReference>
<proteinExistence type="inferred from homology"/>
<dbReference type="Gene3D" id="3.90.79.10">
    <property type="entry name" value="Nucleoside Triphosphate Pyrophosphohydrolase"/>
    <property type="match status" value="3"/>
</dbReference>
<evidence type="ECO:0000313" key="5">
    <source>
        <dbReference type="EMBL" id="RGD57065.1"/>
    </source>
</evidence>
<reference evidence="5 6" key="1">
    <citation type="submission" date="2018-08" db="EMBL/GenBank/DDBJ databases">
        <title>Diversity &amp; Physiological Properties of Lignin-Decomposing Actinobacteria from Soil.</title>
        <authorList>
            <person name="Roh S.G."/>
            <person name="Kim S.B."/>
        </authorList>
    </citation>
    <scope>NUCLEOTIDE SEQUENCE [LARGE SCALE GENOMIC DNA]</scope>
    <source>
        <strain evidence="5 6">MMS17-GH009</strain>
    </source>
</reference>
<evidence type="ECO:0000259" key="4">
    <source>
        <dbReference type="PROSITE" id="PS51462"/>
    </source>
</evidence>
<dbReference type="PRINTS" id="PR00502">
    <property type="entry name" value="NUDIXFAMILY"/>
</dbReference>
<dbReference type="InterPro" id="IPR020084">
    <property type="entry name" value="NUDIX_hydrolase_CS"/>
</dbReference>
<sequence length="482" mass="53055">MRLEESGAAAAVPRARPRVRGVRQVIDFQVLTELAFREGVERIGVGVVVRDASGRILMIRRAAHDVLPGLWEYPGGGREDGEPVPAGAARELAEETGLTGLPLEYARHLDFSSQRGLRVRQFVFTAVVPDGTPVVLSPDHDGHQWADAERLPPTGEGQRAVIEWLTGRLAVPGWRPAGGYLTTVARPSAYGCFLVTDPRGRVLGMRSAVDPGVWNFPGGNVEHGETPFSTALREAREELGLDLAAENPEAVARRRLVAVIHEQAGADQPVPACGFVFDGGVLTREQQARIRLDPAEHTEWRFETAHDWHARLTPARYQRLRQVLRAHRSGVPLYLERPTPTDDDFEGVLVFVTDRAGRLLMNLREDRPGMAWPGYWTPIGGWREADESARESAVREVREEAGLEITGLRPLPDPHHDHGLPLTRVLHAVWEGPDSDLRLGDEGLAVRMVPLDEVLGLKVPPYLHHYLPLLAAAADQSTGSTA</sequence>
<evidence type="ECO:0000256" key="3">
    <source>
        <dbReference type="ARBA" id="ARBA00022801"/>
    </source>
</evidence>
<dbReference type="PANTHER" id="PTHR43046:SF14">
    <property type="entry name" value="MUTT_NUDIX FAMILY PROTEIN"/>
    <property type="match status" value="1"/>
</dbReference>
<organism evidence="5 6">
    <name type="scientific">Kitasatospora xanthocidica</name>
    <dbReference type="NCBI Taxonomy" id="83382"/>
    <lineage>
        <taxon>Bacteria</taxon>
        <taxon>Bacillati</taxon>
        <taxon>Actinomycetota</taxon>
        <taxon>Actinomycetes</taxon>
        <taxon>Kitasatosporales</taxon>
        <taxon>Streptomycetaceae</taxon>
        <taxon>Kitasatospora</taxon>
    </lineage>
</organism>
<evidence type="ECO:0000256" key="2">
    <source>
        <dbReference type="ARBA" id="ARBA00005582"/>
    </source>
</evidence>
<keyword evidence="3 5" id="KW-0378">Hydrolase</keyword>
<feature type="domain" description="Nudix hydrolase" evidence="4">
    <location>
        <begin position="40"/>
        <end position="167"/>
    </location>
</feature>
<dbReference type="PROSITE" id="PS51462">
    <property type="entry name" value="NUDIX"/>
    <property type="match status" value="3"/>
</dbReference>
<dbReference type="Proteomes" id="UP000263377">
    <property type="component" value="Unassembled WGS sequence"/>
</dbReference>
<protein>
    <submittedName>
        <fullName evidence="5">NUDIX hydrolase</fullName>
    </submittedName>
</protein>
<dbReference type="InterPro" id="IPR020476">
    <property type="entry name" value="Nudix_hydrolase"/>
</dbReference>
<dbReference type="InterPro" id="IPR015797">
    <property type="entry name" value="NUDIX_hydrolase-like_dom_sf"/>
</dbReference>
<accession>A0A372ZP85</accession>
<dbReference type="PANTHER" id="PTHR43046">
    <property type="entry name" value="GDP-MANNOSE MANNOSYL HYDROLASE"/>
    <property type="match status" value="1"/>
</dbReference>
<evidence type="ECO:0000256" key="1">
    <source>
        <dbReference type="ARBA" id="ARBA00001946"/>
    </source>
</evidence>
<feature type="domain" description="Nudix hydrolase" evidence="4">
    <location>
        <begin position="185"/>
        <end position="325"/>
    </location>
</feature>
<dbReference type="InterPro" id="IPR000086">
    <property type="entry name" value="NUDIX_hydrolase_dom"/>
</dbReference>
<keyword evidence="6" id="KW-1185">Reference proteome</keyword>
<comment type="cofactor">
    <cofactor evidence="1">
        <name>Mg(2+)</name>
        <dbReference type="ChEBI" id="CHEBI:18420"/>
    </cofactor>
</comment>